<feature type="domain" description="Retrovirus-related Pol polyprotein from transposon TNT 1-94-like beta-barrel" evidence="1">
    <location>
        <begin position="7"/>
        <end position="82"/>
    </location>
</feature>
<evidence type="ECO:0000259" key="1">
    <source>
        <dbReference type="Pfam" id="PF22936"/>
    </source>
</evidence>
<dbReference type="Pfam" id="PF22936">
    <property type="entry name" value="Pol_BBD"/>
    <property type="match status" value="1"/>
</dbReference>
<proteinExistence type="predicted"/>
<dbReference type="AlphaFoldDB" id="A0A8T0XGS1"/>
<sequence length="147" mass="16745">MEEELCLVDSCTTDTILRDTRYFQTLRKNDENITTITGSGMHIVGTGRATIILPNGTELVIQEALLYPKSTRTLLSFKDIRANDLHVETNDDNGKECLIMTKKIGDNKKIVETFPSMRQALYYTYIKPIHKHLGSLTVFLTKIISRH</sequence>
<accession>A0A8T0XGS1</accession>
<keyword evidence="3" id="KW-1185">Reference proteome</keyword>
<reference evidence="2" key="1">
    <citation type="submission" date="2020-05" db="EMBL/GenBank/DDBJ databases">
        <title>WGS assembly of Panicum virgatum.</title>
        <authorList>
            <person name="Lovell J.T."/>
            <person name="Jenkins J."/>
            <person name="Shu S."/>
            <person name="Juenger T.E."/>
            <person name="Schmutz J."/>
        </authorList>
    </citation>
    <scope>NUCLEOTIDE SEQUENCE</scope>
    <source>
        <strain evidence="2">AP13</strain>
    </source>
</reference>
<evidence type="ECO:0000313" key="2">
    <source>
        <dbReference type="EMBL" id="KAG2658068.1"/>
    </source>
</evidence>
<protein>
    <recommendedName>
        <fullName evidence="1">Retrovirus-related Pol polyprotein from transposon TNT 1-94-like beta-barrel domain-containing protein</fullName>
    </recommendedName>
</protein>
<comment type="caution">
    <text evidence="2">The sequence shown here is derived from an EMBL/GenBank/DDBJ whole genome shotgun (WGS) entry which is preliminary data.</text>
</comment>
<dbReference type="EMBL" id="CM029037">
    <property type="protein sequence ID" value="KAG2658068.1"/>
    <property type="molecule type" value="Genomic_DNA"/>
</dbReference>
<dbReference type="InterPro" id="IPR054722">
    <property type="entry name" value="PolX-like_BBD"/>
</dbReference>
<name>A0A8T0XGS1_PANVG</name>
<dbReference type="Proteomes" id="UP000823388">
    <property type="component" value="Chromosome 1K"/>
</dbReference>
<organism evidence="2 3">
    <name type="scientific">Panicum virgatum</name>
    <name type="common">Blackwell switchgrass</name>
    <dbReference type="NCBI Taxonomy" id="38727"/>
    <lineage>
        <taxon>Eukaryota</taxon>
        <taxon>Viridiplantae</taxon>
        <taxon>Streptophyta</taxon>
        <taxon>Embryophyta</taxon>
        <taxon>Tracheophyta</taxon>
        <taxon>Spermatophyta</taxon>
        <taxon>Magnoliopsida</taxon>
        <taxon>Liliopsida</taxon>
        <taxon>Poales</taxon>
        <taxon>Poaceae</taxon>
        <taxon>PACMAD clade</taxon>
        <taxon>Panicoideae</taxon>
        <taxon>Panicodae</taxon>
        <taxon>Paniceae</taxon>
        <taxon>Panicinae</taxon>
        <taxon>Panicum</taxon>
        <taxon>Panicum sect. Hiantes</taxon>
    </lineage>
</organism>
<gene>
    <name evidence="2" type="ORF">PVAP13_1KG275315</name>
</gene>
<evidence type="ECO:0000313" key="3">
    <source>
        <dbReference type="Proteomes" id="UP000823388"/>
    </source>
</evidence>